<evidence type="ECO:0000313" key="7">
    <source>
        <dbReference type="EMBL" id="MET3657550.1"/>
    </source>
</evidence>
<keyword evidence="4" id="KW-0274">FAD</keyword>
<evidence type="ECO:0000259" key="6">
    <source>
        <dbReference type="Pfam" id="PF07992"/>
    </source>
</evidence>
<comment type="cofactor">
    <cofactor evidence="1">
        <name>FAD</name>
        <dbReference type="ChEBI" id="CHEBI:57692"/>
    </cofactor>
</comment>
<dbReference type="PANTHER" id="PTHR43014">
    <property type="entry name" value="MERCURIC REDUCTASE"/>
    <property type="match status" value="1"/>
</dbReference>
<keyword evidence="7" id="KW-0670">Pyruvate</keyword>
<protein>
    <submittedName>
        <fullName evidence="7">Pyruvate/2-oxoglutarate dehydrogenase complex dihydrolipoamide dehydrogenase (E3) component</fullName>
    </submittedName>
</protein>
<dbReference type="InterPro" id="IPR036188">
    <property type="entry name" value="FAD/NAD-bd_sf"/>
</dbReference>
<dbReference type="RefSeq" id="WP_354313400.1">
    <property type="nucleotide sequence ID" value="NZ_JBEPME010000003.1"/>
</dbReference>
<keyword evidence="3" id="KW-0285">Flavoprotein</keyword>
<dbReference type="SUPFAM" id="SSF55424">
    <property type="entry name" value="FAD/NAD-linked reductases, dimerisation (C-terminal) domain"/>
    <property type="match status" value="1"/>
</dbReference>
<feature type="domain" description="Pyridine nucleotide-disulphide oxidoreductase dimerisation" evidence="5">
    <location>
        <begin position="341"/>
        <end position="448"/>
    </location>
</feature>
<sequence length="454" mass="49724">MKKFNAVIIGFGKGGKTLAAMLAKEGQNVAMIEKSAEMYGGTCINIACIPTKSLVFQSNNRKYSQVPKMKFYKEAIEEKDHLTSFLRDKNFHMLDDLEKVTVFTGVASFLDDDKIQVKTDNEQFELTADKFFINTGSSPITPPIEGLEGADFIYNSTTLQQLDTLPEKLVIIGGGYIGLEFASIYASFGSEVTVIDHSPEFLRNDDRDIAEEVKKVLEAKNITFVVDSSVESIENLDGGVVVSYKTGDADHAEAYGNAVLLATGRKPNTAGLGLENTSVEVNDRGAIVVDDSLKTNAKNIWALGDVNGGPQFTYISLDDFRIIKDQLVGDGNYTRKARSNVPYSVFIDPVLSQVGLNEKTAKEKGIAYKVVTLPAAAIPRARIVKQTDGLLKALVDPDTKEILGCTLFCAESSEMINTVRIAMEAKLPYTFLRDAIFTHPSMSEALNDLFSKVE</sequence>
<dbReference type="Gene3D" id="3.30.390.30">
    <property type="match status" value="1"/>
</dbReference>
<dbReference type="InterPro" id="IPR001100">
    <property type="entry name" value="Pyr_nuc-diS_OxRdtase"/>
</dbReference>
<evidence type="ECO:0000256" key="1">
    <source>
        <dbReference type="ARBA" id="ARBA00001974"/>
    </source>
</evidence>
<evidence type="ECO:0000256" key="3">
    <source>
        <dbReference type="ARBA" id="ARBA00022630"/>
    </source>
</evidence>
<dbReference type="Gene3D" id="3.50.50.60">
    <property type="entry name" value="FAD/NAD(P)-binding domain"/>
    <property type="match status" value="2"/>
</dbReference>
<evidence type="ECO:0000256" key="4">
    <source>
        <dbReference type="ARBA" id="ARBA00022827"/>
    </source>
</evidence>
<dbReference type="SUPFAM" id="SSF51905">
    <property type="entry name" value="FAD/NAD(P)-binding domain"/>
    <property type="match status" value="1"/>
</dbReference>
<dbReference type="Pfam" id="PF02852">
    <property type="entry name" value="Pyr_redox_dim"/>
    <property type="match status" value="1"/>
</dbReference>
<dbReference type="Proteomes" id="UP001549104">
    <property type="component" value="Unassembled WGS sequence"/>
</dbReference>
<comment type="similarity">
    <text evidence="2">Belongs to the class-I pyridine nucleotide-disulfide oxidoreductase family.</text>
</comment>
<dbReference type="PRINTS" id="PR00411">
    <property type="entry name" value="PNDRDTASEI"/>
</dbReference>
<dbReference type="InterPro" id="IPR016156">
    <property type="entry name" value="FAD/NAD-linked_Rdtase_dimer_sf"/>
</dbReference>
<proteinExistence type="inferred from homology"/>
<reference evidence="7 8" key="1">
    <citation type="submission" date="2024-06" db="EMBL/GenBank/DDBJ databases">
        <title>Sorghum-associated microbial communities from plants grown in Nebraska, USA.</title>
        <authorList>
            <person name="Schachtman D."/>
        </authorList>
    </citation>
    <scope>NUCLEOTIDE SEQUENCE [LARGE SCALE GENOMIC DNA]</scope>
    <source>
        <strain evidence="7 8">1288</strain>
    </source>
</reference>
<organism evidence="7 8">
    <name type="scientific">Sporosarcina psychrophila</name>
    <name type="common">Bacillus psychrophilus</name>
    <dbReference type="NCBI Taxonomy" id="1476"/>
    <lineage>
        <taxon>Bacteria</taxon>
        <taxon>Bacillati</taxon>
        <taxon>Bacillota</taxon>
        <taxon>Bacilli</taxon>
        <taxon>Bacillales</taxon>
        <taxon>Caryophanaceae</taxon>
        <taxon>Sporosarcina</taxon>
    </lineage>
</organism>
<dbReference type="PIRSF" id="PIRSF000350">
    <property type="entry name" value="Mercury_reductase_MerA"/>
    <property type="match status" value="1"/>
</dbReference>
<evidence type="ECO:0000259" key="5">
    <source>
        <dbReference type="Pfam" id="PF02852"/>
    </source>
</evidence>
<name>A0ABV2KAA9_SPOPS</name>
<gene>
    <name evidence="7" type="ORF">ABIC55_002637</name>
</gene>
<dbReference type="InterPro" id="IPR023753">
    <property type="entry name" value="FAD/NAD-binding_dom"/>
</dbReference>
<feature type="domain" description="FAD/NAD(P)-binding" evidence="6">
    <location>
        <begin position="5"/>
        <end position="315"/>
    </location>
</feature>
<dbReference type="Pfam" id="PF07992">
    <property type="entry name" value="Pyr_redox_2"/>
    <property type="match status" value="1"/>
</dbReference>
<evidence type="ECO:0000313" key="8">
    <source>
        <dbReference type="Proteomes" id="UP001549104"/>
    </source>
</evidence>
<dbReference type="InterPro" id="IPR004099">
    <property type="entry name" value="Pyr_nucl-diS_OxRdtase_dimer"/>
</dbReference>
<accession>A0ABV2KAA9</accession>
<dbReference type="PANTHER" id="PTHR43014:SF4">
    <property type="entry name" value="PYRIDINE NUCLEOTIDE-DISULFIDE OXIDOREDUCTASE RCLA-RELATED"/>
    <property type="match status" value="1"/>
</dbReference>
<dbReference type="PRINTS" id="PR00368">
    <property type="entry name" value="FADPNR"/>
</dbReference>
<evidence type="ECO:0000256" key="2">
    <source>
        <dbReference type="ARBA" id="ARBA00007532"/>
    </source>
</evidence>
<keyword evidence="8" id="KW-1185">Reference proteome</keyword>
<dbReference type="EMBL" id="JBEPME010000003">
    <property type="protein sequence ID" value="MET3657550.1"/>
    <property type="molecule type" value="Genomic_DNA"/>
</dbReference>
<comment type="caution">
    <text evidence="7">The sequence shown here is derived from an EMBL/GenBank/DDBJ whole genome shotgun (WGS) entry which is preliminary data.</text>
</comment>